<sequence>MTSNEETEEKFELQPSELEEKTHAEMLMMYEEAANSIRFAKGMQWKTLGIGMLVIIGLLIFGEYVAPRVKTLVPVTIIASCVVTAGTIYILLVFQLLQNMERQKLRAIGAEMSNLFRLVRSLRMPLEAAFHRYTLLIFMGIGLVGTCAFAISLLSRHL</sequence>
<keyword evidence="1" id="KW-1133">Transmembrane helix</keyword>
<dbReference type="OrthoDB" id="8478780at2"/>
<gene>
    <name evidence="2" type="ORF">DFP90_101747</name>
</gene>
<dbReference type="EMBL" id="QRDW01000001">
    <property type="protein sequence ID" value="RED53948.1"/>
    <property type="molecule type" value="Genomic_DNA"/>
</dbReference>
<feature type="transmembrane region" description="Helical" evidence="1">
    <location>
        <begin position="133"/>
        <end position="154"/>
    </location>
</feature>
<feature type="transmembrane region" description="Helical" evidence="1">
    <location>
        <begin position="48"/>
        <end position="66"/>
    </location>
</feature>
<protein>
    <submittedName>
        <fullName evidence="2">Uncharacterized protein</fullName>
    </submittedName>
</protein>
<proteinExistence type="predicted"/>
<evidence type="ECO:0000313" key="3">
    <source>
        <dbReference type="Proteomes" id="UP000256845"/>
    </source>
</evidence>
<name>A0A3D9HWR8_9PROT</name>
<feature type="transmembrane region" description="Helical" evidence="1">
    <location>
        <begin position="72"/>
        <end position="97"/>
    </location>
</feature>
<dbReference type="RefSeq" id="WP_115935047.1">
    <property type="nucleotide sequence ID" value="NZ_QRDW01000001.1"/>
</dbReference>
<organism evidence="2 3">
    <name type="scientific">Aestuariispira insulae</name>
    <dbReference type="NCBI Taxonomy" id="1461337"/>
    <lineage>
        <taxon>Bacteria</taxon>
        <taxon>Pseudomonadati</taxon>
        <taxon>Pseudomonadota</taxon>
        <taxon>Alphaproteobacteria</taxon>
        <taxon>Rhodospirillales</taxon>
        <taxon>Kiloniellaceae</taxon>
        <taxon>Aestuariispira</taxon>
    </lineage>
</organism>
<keyword evidence="1" id="KW-0812">Transmembrane</keyword>
<reference evidence="2 3" key="1">
    <citation type="submission" date="2018-07" db="EMBL/GenBank/DDBJ databases">
        <title>Genomic Encyclopedia of Type Strains, Phase III (KMG-III): the genomes of soil and plant-associated and newly described type strains.</title>
        <authorList>
            <person name="Whitman W."/>
        </authorList>
    </citation>
    <scope>NUCLEOTIDE SEQUENCE [LARGE SCALE GENOMIC DNA]</scope>
    <source>
        <strain evidence="2 3">CECT 8488</strain>
    </source>
</reference>
<comment type="caution">
    <text evidence="2">The sequence shown here is derived from an EMBL/GenBank/DDBJ whole genome shotgun (WGS) entry which is preliminary data.</text>
</comment>
<keyword evidence="1" id="KW-0472">Membrane</keyword>
<dbReference type="AlphaFoldDB" id="A0A3D9HWR8"/>
<evidence type="ECO:0000313" key="2">
    <source>
        <dbReference type="EMBL" id="RED53948.1"/>
    </source>
</evidence>
<accession>A0A3D9HWR8</accession>
<evidence type="ECO:0000256" key="1">
    <source>
        <dbReference type="SAM" id="Phobius"/>
    </source>
</evidence>
<dbReference type="Proteomes" id="UP000256845">
    <property type="component" value="Unassembled WGS sequence"/>
</dbReference>
<keyword evidence="3" id="KW-1185">Reference proteome</keyword>